<dbReference type="PANTHER" id="PTHR20883">
    <property type="entry name" value="PHYTANOYL-COA DIOXYGENASE DOMAIN CONTAINING 1"/>
    <property type="match status" value="1"/>
</dbReference>
<reference evidence="1 2" key="1">
    <citation type="journal article" date="2014" name="PLoS ONE">
        <title>The first complete genome sequence of the class fimbriimonadia in the phylum armatimonadetes.</title>
        <authorList>
            <person name="Hu Z.Y."/>
            <person name="Wang Y.Z."/>
            <person name="Im W.T."/>
            <person name="Wang S.Y."/>
            <person name="Zhao G.P."/>
            <person name="Zheng H.J."/>
            <person name="Quan Z.X."/>
        </authorList>
    </citation>
    <scope>NUCLEOTIDE SEQUENCE [LARGE SCALE GENOMIC DNA]</scope>
    <source>
        <strain evidence="1">Gsoil 348</strain>
    </source>
</reference>
<dbReference type="KEGG" id="fgi:OP10G_1123"/>
<dbReference type="GO" id="GO:0005506">
    <property type="term" value="F:iron ion binding"/>
    <property type="evidence" value="ECO:0007669"/>
    <property type="project" value="UniProtKB-ARBA"/>
</dbReference>
<dbReference type="InterPro" id="IPR008775">
    <property type="entry name" value="Phytyl_CoA_dOase-like"/>
</dbReference>
<sequence>MSIAAATHPWLGIEPYRVSVDQYRAFRRDGFLVVRGVVLPEHVRELAQHCDDLLADRVDVSEFVYIPPGPRPSTRDLLHRIHMGHQKIELWERYLLYPRVLDLVSALIGPDVAAMQTMLFTKAPGANGQGFHQDSYYIPTFPDTLIGAWIAIDKADVENGCLWMSPGSGNEPIYPPENGYGYGNTDLEGIPSVRNVGGYANDDDDPLNTLKPIAERYKAVEIPAEMEPGDVAFFGGHVLHRSLKNRSETRFRRSFVNHYCNARSFTTWGGGNKEQILARGNTHLEFGLPRFGTPCAATDPERCSVSDSGMVHTMMMATPDGMMTAQEPGKEDHDE</sequence>
<dbReference type="EMBL" id="CP007139">
    <property type="protein sequence ID" value="AIE84491.1"/>
    <property type="molecule type" value="Genomic_DNA"/>
</dbReference>
<organism evidence="1 2">
    <name type="scientific">Fimbriimonas ginsengisoli Gsoil 348</name>
    <dbReference type="NCBI Taxonomy" id="661478"/>
    <lineage>
        <taxon>Bacteria</taxon>
        <taxon>Bacillati</taxon>
        <taxon>Armatimonadota</taxon>
        <taxon>Fimbriimonadia</taxon>
        <taxon>Fimbriimonadales</taxon>
        <taxon>Fimbriimonadaceae</taxon>
        <taxon>Fimbriimonas</taxon>
    </lineage>
</organism>
<dbReference type="RefSeq" id="WP_025226878.1">
    <property type="nucleotide sequence ID" value="NZ_CP007139.1"/>
</dbReference>
<dbReference type="PANTHER" id="PTHR20883:SF48">
    <property type="entry name" value="ECTOINE DIOXYGENASE"/>
    <property type="match status" value="1"/>
</dbReference>
<name>A0A068NLZ0_FIMGI</name>
<dbReference type="GO" id="GO:0016706">
    <property type="term" value="F:2-oxoglutarate-dependent dioxygenase activity"/>
    <property type="evidence" value="ECO:0007669"/>
    <property type="project" value="UniProtKB-ARBA"/>
</dbReference>
<keyword evidence="1" id="KW-0560">Oxidoreductase</keyword>
<protein>
    <submittedName>
        <fullName evidence="1">Phytanoyl-CoA dioxygenase</fullName>
    </submittedName>
</protein>
<dbReference type="OrthoDB" id="9773830at2"/>
<evidence type="ECO:0000313" key="1">
    <source>
        <dbReference type="EMBL" id="AIE84491.1"/>
    </source>
</evidence>
<evidence type="ECO:0000313" key="2">
    <source>
        <dbReference type="Proteomes" id="UP000027982"/>
    </source>
</evidence>
<proteinExistence type="predicted"/>
<dbReference type="eggNOG" id="COG5285">
    <property type="taxonomic scope" value="Bacteria"/>
</dbReference>
<keyword evidence="1" id="KW-0223">Dioxygenase</keyword>
<dbReference type="Gene3D" id="2.60.120.620">
    <property type="entry name" value="q2cbj1_9rhob like domain"/>
    <property type="match status" value="1"/>
</dbReference>
<dbReference type="AlphaFoldDB" id="A0A068NLZ0"/>
<dbReference type="Pfam" id="PF05721">
    <property type="entry name" value="PhyH"/>
    <property type="match status" value="1"/>
</dbReference>
<dbReference type="Proteomes" id="UP000027982">
    <property type="component" value="Chromosome"/>
</dbReference>
<gene>
    <name evidence="1" type="ORF">OP10G_1123</name>
</gene>
<dbReference type="HOGENOM" id="CLU_048953_6_0_0"/>
<dbReference type="STRING" id="661478.OP10G_1123"/>
<keyword evidence="2" id="KW-1185">Reference proteome</keyword>
<dbReference type="SUPFAM" id="SSF51197">
    <property type="entry name" value="Clavaminate synthase-like"/>
    <property type="match status" value="1"/>
</dbReference>
<accession>A0A068NLZ0</accession>